<evidence type="ECO:0000256" key="3">
    <source>
        <dbReference type="ARBA" id="ARBA00005417"/>
    </source>
</evidence>
<keyword evidence="6" id="KW-1003">Cell membrane</keyword>
<evidence type="ECO:0000256" key="2">
    <source>
        <dbReference type="ARBA" id="ARBA00004417"/>
    </source>
</evidence>
<keyword evidence="11" id="KW-0472">Membrane</keyword>
<dbReference type="PATRIC" id="fig|180957.23.peg.900"/>
<gene>
    <name evidence="13" type="ORF">KU74_10500</name>
</gene>
<dbReference type="InterPro" id="IPR041701">
    <property type="entry name" value="MetN_ABC"/>
</dbReference>
<dbReference type="OrthoDB" id="9802264at2"/>
<dbReference type="InterPro" id="IPR050086">
    <property type="entry name" value="MetN_ABC_transporter-like"/>
</dbReference>
<dbReference type="STRING" id="180957.B5S52_10555"/>
<dbReference type="PROSITE" id="PS00211">
    <property type="entry name" value="ABC_TRANSPORTER_1"/>
    <property type="match status" value="1"/>
</dbReference>
<dbReference type="GO" id="GO:0005524">
    <property type="term" value="F:ATP binding"/>
    <property type="evidence" value="ECO:0007669"/>
    <property type="project" value="UniProtKB-KW"/>
</dbReference>
<evidence type="ECO:0000259" key="12">
    <source>
        <dbReference type="PROSITE" id="PS50893"/>
    </source>
</evidence>
<dbReference type="PANTHER" id="PTHR43166:SF30">
    <property type="entry name" value="METHIONINE IMPORT ATP-BINDING PROTEIN METN"/>
    <property type="match status" value="1"/>
</dbReference>
<dbReference type="Gene3D" id="3.40.50.300">
    <property type="entry name" value="P-loop containing nucleotide triphosphate hydrolases"/>
    <property type="match status" value="1"/>
</dbReference>
<dbReference type="SMART" id="SM00382">
    <property type="entry name" value="AAA"/>
    <property type="match status" value="1"/>
</dbReference>
<evidence type="ECO:0000256" key="6">
    <source>
        <dbReference type="ARBA" id="ARBA00022475"/>
    </source>
</evidence>
<accession>A0A086EAM4</accession>
<dbReference type="Pfam" id="PF00005">
    <property type="entry name" value="ABC_tran"/>
    <property type="match status" value="1"/>
</dbReference>
<dbReference type="EMBL" id="JQOD01000002">
    <property type="protein sequence ID" value="KGA33905.1"/>
    <property type="molecule type" value="Genomic_DNA"/>
</dbReference>
<evidence type="ECO:0000256" key="10">
    <source>
        <dbReference type="ARBA" id="ARBA00022970"/>
    </source>
</evidence>
<dbReference type="GO" id="GO:0006865">
    <property type="term" value="P:amino acid transport"/>
    <property type="evidence" value="ECO:0007669"/>
    <property type="project" value="UniProtKB-KW"/>
</dbReference>
<dbReference type="KEGG" id="pbra:B5S52_10555"/>
<evidence type="ECO:0000256" key="5">
    <source>
        <dbReference type="ARBA" id="ARBA00022448"/>
    </source>
</evidence>
<dbReference type="SMART" id="SM00930">
    <property type="entry name" value="NIL"/>
    <property type="match status" value="1"/>
</dbReference>
<keyword evidence="7" id="KW-0547">Nucleotide-binding</keyword>
<feature type="domain" description="ABC transporter" evidence="12">
    <location>
        <begin position="2"/>
        <end position="242"/>
    </location>
</feature>
<dbReference type="InterPro" id="IPR018449">
    <property type="entry name" value="NIL_domain"/>
</dbReference>
<dbReference type="PROSITE" id="PS50893">
    <property type="entry name" value="ABC_TRANSPORTER_2"/>
    <property type="match status" value="1"/>
</dbReference>
<dbReference type="Gene3D" id="3.30.70.260">
    <property type="match status" value="1"/>
</dbReference>
<sequence>MIRLENVSVDFPAGKAAQSRAVNNVNLTIQQGEVFGIVGTSGAGKSTLLRTINLLQRPTEGRVFLGDTLISDASGRELRQHRQRIGMIFQHFNLMHTRNVYDNVAFSLRAAGKSKEEIASRVPEILALVGLQDKGTAYPAQLSGGQKQRVGIARAIANHPEVLLCDEPTSALDLETSASILALLKSINVRLGITIVLISHEMSVIKSICQRMAVMTGGNIVEEGDVFTIFSSPQHAYTKQLVSHTSPVELPERFKQNNKGVLLKILFADDSVEQPILSDVAQQFQVSVNILHGNIEYINDRALGHIIAQISYRDDPAADNLAAAIAYIRQNTFGVEVIND</sequence>
<protein>
    <recommendedName>
        <fullName evidence="4">Cell division ATP-binding protein FtsE</fullName>
    </recommendedName>
</protein>
<dbReference type="InterPro" id="IPR003593">
    <property type="entry name" value="AAA+_ATPase"/>
</dbReference>
<dbReference type="SUPFAM" id="SSF52540">
    <property type="entry name" value="P-loop containing nucleoside triphosphate hydrolases"/>
    <property type="match status" value="1"/>
</dbReference>
<evidence type="ECO:0000256" key="8">
    <source>
        <dbReference type="ARBA" id="ARBA00022840"/>
    </source>
</evidence>
<dbReference type="RefSeq" id="WP_039288795.1">
    <property type="nucleotide sequence ID" value="NZ_CAKLIH010000013.1"/>
</dbReference>
<dbReference type="InterPro" id="IPR003439">
    <property type="entry name" value="ABC_transporter-like_ATP-bd"/>
</dbReference>
<dbReference type="GO" id="GO:0016887">
    <property type="term" value="F:ATP hydrolysis activity"/>
    <property type="evidence" value="ECO:0007669"/>
    <property type="project" value="InterPro"/>
</dbReference>
<dbReference type="SUPFAM" id="SSF55021">
    <property type="entry name" value="ACT-like"/>
    <property type="match status" value="1"/>
</dbReference>
<dbReference type="FunFam" id="3.40.50.300:FF:000056">
    <property type="entry name" value="Cell division ATP-binding protein FtsE"/>
    <property type="match status" value="1"/>
</dbReference>
<dbReference type="InterPro" id="IPR027417">
    <property type="entry name" value="P-loop_NTPase"/>
</dbReference>
<comment type="subcellular location">
    <subcellularLocation>
        <location evidence="2">Cell inner membrane</location>
        <topology evidence="2">Peripheral membrane protein</topology>
    </subcellularLocation>
</comment>
<evidence type="ECO:0000256" key="1">
    <source>
        <dbReference type="ARBA" id="ARBA00002579"/>
    </source>
</evidence>
<evidence type="ECO:0000256" key="7">
    <source>
        <dbReference type="ARBA" id="ARBA00022741"/>
    </source>
</evidence>
<keyword evidence="9" id="KW-1278">Translocase</keyword>
<organism evidence="13 14">
    <name type="scientific">Pectobacterium brasiliense</name>
    <dbReference type="NCBI Taxonomy" id="180957"/>
    <lineage>
        <taxon>Bacteria</taxon>
        <taxon>Pseudomonadati</taxon>
        <taxon>Pseudomonadota</taxon>
        <taxon>Gammaproteobacteria</taxon>
        <taxon>Enterobacterales</taxon>
        <taxon>Pectobacteriaceae</taxon>
        <taxon>Pectobacterium</taxon>
    </lineage>
</organism>
<proteinExistence type="inferred from homology"/>
<dbReference type="InterPro" id="IPR045865">
    <property type="entry name" value="ACT-like_dom_sf"/>
</dbReference>
<comment type="similarity">
    <text evidence="3">Belongs to the ABC transporter superfamily.</text>
</comment>
<evidence type="ECO:0000313" key="14">
    <source>
        <dbReference type="Proteomes" id="UP000029435"/>
    </source>
</evidence>
<dbReference type="GO" id="GO:0005886">
    <property type="term" value="C:plasma membrane"/>
    <property type="evidence" value="ECO:0007669"/>
    <property type="project" value="UniProtKB-SubCell"/>
</dbReference>
<dbReference type="PANTHER" id="PTHR43166">
    <property type="entry name" value="AMINO ACID IMPORT ATP-BINDING PROTEIN"/>
    <property type="match status" value="1"/>
</dbReference>
<comment type="function">
    <text evidence="1">Part of the ABC transporter FtsEX involved in cellular division. Important for assembly or stability of the septal ring.</text>
</comment>
<evidence type="ECO:0000256" key="4">
    <source>
        <dbReference type="ARBA" id="ARBA00020019"/>
    </source>
</evidence>
<evidence type="ECO:0000313" key="13">
    <source>
        <dbReference type="EMBL" id="KGA33905.1"/>
    </source>
</evidence>
<dbReference type="CDD" id="cd03258">
    <property type="entry name" value="ABC_MetN_methionine_transporter"/>
    <property type="match status" value="1"/>
</dbReference>
<evidence type="ECO:0000256" key="9">
    <source>
        <dbReference type="ARBA" id="ARBA00022967"/>
    </source>
</evidence>
<keyword evidence="10" id="KW-0029">Amino-acid transport</keyword>
<dbReference type="InterPro" id="IPR017871">
    <property type="entry name" value="ABC_transporter-like_CS"/>
</dbReference>
<dbReference type="Pfam" id="PF09383">
    <property type="entry name" value="NIL"/>
    <property type="match status" value="1"/>
</dbReference>
<keyword evidence="5" id="KW-0813">Transport</keyword>
<dbReference type="Proteomes" id="UP000029435">
    <property type="component" value="Unassembled WGS sequence"/>
</dbReference>
<evidence type="ECO:0000256" key="11">
    <source>
        <dbReference type="ARBA" id="ARBA00023136"/>
    </source>
</evidence>
<keyword evidence="8 13" id="KW-0067">ATP-binding</keyword>
<comment type="caution">
    <text evidence="13">The sequence shown here is derived from an EMBL/GenBank/DDBJ whole genome shotgun (WGS) entry which is preliminary data.</text>
</comment>
<reference evidence="13 14" key="1">
    <citation type="submission" date="2014-08" db="EMBL/GenBank/DDBJ databases">
        <title>Genome sequences of NCPPB Pectobacterium isolates.</title>
        <authorList>
            <person name="Glover R.H."/>
            <person name="Sapp M."/>
            <person name="Elphinstone J."/>
        </authorList>
    </citation>
    <scope>NUCLEOTIDE SEQUENCE [LARGE SCALE GENOMIC DNA]</scope>
    <source>
        <strain evidence="13 14">LMG 21372</strain>
    </source>
</reference>
<dbReference type="AlphaFoldDB" id="A0A086EAM4"/>
<name>A0A086EAM4_9GAMM</name>